<evidence type="ECO:0000256" key="4">
    <source>
        <dbReference type="ARBA" id="ARBA00022645"/>
    </source>
</evidence>
<name>A0A224Z6E4_9ACAR</name>
<organism evidence="11">
    <name type="scientific">Rhipicephalus zambeziensis</name>
    <dbReference type="NCBI Taxonomy" id="60191"/>
    <lineage>
        <taxon>Eukaryota</taxon>
        <taxon>Metazoa</taxon>
        <taxon>Ecdysozoa</taxon>
        <taxon>Arthropoda</taxon>
        <taxon>Chelicerata</taxon>
        <taxon>Arachnida</taxon>
        <taxon>Acari</taxon>
        <taxon>Parasitiformes</taxon>
        <taxon>Ixodida</taxon>
        <taxon>Ixodoidea</taxon>
        <taxon>Ixodidae</taxon>
        <taxon>Rhipicephalinae</taxon>
        <taxon>Rhipicephalus</taxon>
        <taxon>Rhipicephalus</taxon>
    </lineage>
</organism>
<evidence type="ECO:0000256" key="9">
    <source>
        <dbReference type="ARBA" id="ARBA00055847"/>
    </source>
</evidence>
<dbReference type="InterPro" id="IPR029058">
    <property type="entry name" value="AB_hydrolase_fold"/>
</dbReference>
<reference evidence="11" key="1">
    <citation type="journal article" date="2017" name="Parasit. Vectors">
        <title>Sialotranscriptomics of Rhipicephalus zambeziensis reveals intricate expression profiles of secretory proteins and suggests tight temporal transcriptional regulation during blood-feeding.</title>
        <authorList>
            <person name="de Castro M.H."/>
            <person name="de Klerk D."/>
            <person name="Pienaar R."/>
            <person name="Rees D.J.G."/>
            <person name="Mans B.J."/>
        </authorList>
    </citation>
    <scope>NUCLEOTIDE SEQUENCE</scope>
    <source>
        <tissue evidence="11">Salivary glands</tissue>
    </source>
</reference>
<dbReference type="GO" id="GO:0006508">
    <property type="term" value="P:proteolysis"/>
    <property type="evidence" value="ECO:0007669"/>
    <property type="project" value="UniProtKB-KW"/>
</dbReference>
<evidence type="ECO:0000256" key="3">
    <source>
        <dbReference type="ARBA" id="ARBA00022525"/>
    </source>
</evidence>
<dbReference type="GO" id="GO:0004185">
    <property type="term" value="F:serine-type carboxypeptidase activity"/>
    <property type="evidence" value="ECO:0007669"/>
    <property type="project" value="UniProtKB-UniRule"/>
</dbReference>
<evidence type="ECO:0000313" key="11">
    <source>
        <dbReference type="EMBL" id="MAA22791.1"/>
    </source>
</evidence>
<keyword evidence="6 10" id="KW-0732">Signal</keyword>
<dbReference type="GO" id="GO:0005576">
    <property type="term" value="C:extracellular region"/>
    <property type="evidence" value="ECO:0007669"/>
    <property type="project" value="UniProtKB-SubCell"/>
</dbReference>
<evidence type="ECO:0000256" key="6">
    <source>
        <dbReference type="ARBA" id="ARBA00022729"/>
    </source>
</evidence>
<evidence type="ECO:0000256" key="2">
    <source>
        <dbReference type="ARBA" id="ARBA00009431"/>
    </source>
</evidence>
<keyword evidence="4 10" id="KW-0121">Carboxypeptidase</keyword>
<dbReference type="Pfam" id="PF00450">
    <property type="entry name" value="Peptidase_S10"/>
    <property type="match status" value="1"/>
</dbReference>
<dbReference type="InterPro" id="IPR018202">
    <property type="entry name" value="Ser_caboxypep_ser_AS"/>
</dbReference>
<comment type="similarity">
    <text evidence="2 10">Belongs to the peptidase S10 family.</text>
</comment>
<accession>A0A224Z6E4</accession>
<keyword evidence="5 10" id="KW-0645">Protease</keyword>
<evidence type="ECO:0000256" key="10">
    <source>
        <dbReference type="RuleBase" id="RU361156"/>
    </source>
</evidence>
<evidence type="ECO:0000256" key="7">
    <source>
        <dbReference type="ARBA" id="ARBA00022801"/>
    </source>
</evidence>
<dbReference type="AlphaFoldDB" id="A0A224Z6E4"/>
<evidence type="ECO:0000256" key="5">
    <source>
        <dbReference type="ARBA" id="ARBA00022670"/>
    </source>
</evidence>
<feature type="chain" id="PRO_5011817816" description="Carboxypeptidase" evidence="10">
    <location>
        <begin position="24"/>
        <end position="450"/>
    </location>
</feature>
<feature type="signal peptide" evidence="10">
    <location>
        <begin position="1"/>
        <end position="23"/>
    </location>
</feature>
<evidence type="ECO:0000256" key="8">
    <source>
        <dbReference type="ARBA" id="ARBA00023180"/>
    </source>
</evidence>
<proteinExistence type="inferred from homology"/>
<dbReference type="PROSITE" id="PS00131">
    <property type="entry name" value="CARBOXYPEPT_SER_SER"/>
    <property type="match status" value="1"/>
</dbReference>
<dbReference type="InterPro" id="IPR001563">
    <property type="entry name" value="Peptidase_S10"/>
</dbReference>
<dbReference type="FunFam" id="3.40.50.1820:FF:000075">
    <property type="entry name" value="Carboxypeptidase"/>
    <property type="match status" value="1"/>
</dbReference>
<evidence type="ECO:0000256" key="1">
    <source>
        <dbReference type="ARBA" id="ARBA00004613"/>
    </source>
</evidence>
<dbReference type="PANTHER" id="PTHR11802:SF3">
    <property type="entry name" value="RETINOID-INDUCIBLE SERINE CARBOXYPEPTIDASE"/>
    <property type="match status" value="1"/>
</dbReference>
<keyword evidence="3" id="KW-0964">Secreted</keyword>
<dbReference type="PANTHER" id="PTHR11802">
    <property type="entry name" value="SERINE PROTEASE FAMILY S10 SERINE CARBOXYPEPTIDASE"/>
    <property type="match status" value="1"/>
</dbReference>
<dbReference type="EMBL" id="GFPF01011645">
    <property type="protein sequence ID" value="MAA22791.1"/>
    <property type="molecule type" value="Transcribed_RNA"/>
</dbReference>
<dbReference type="EC" id="3.4.16.-" evidence="10"/>
<protein>
    <recommendedName>
        <fullName evidence="10">Carboxypeptidase</fullName>
        <ecNumber evidence="10">3.4.16.-</ecNumber>
    </recommendedName>
</protein>
<dbReference type="SUPFAM" id="SSF53474">
    <property type="entry name" value="alpha/beta-Hydrolases"/>
    <property type="match status" value="1"/>
</dbReference>
<comment type="subcellular location">
    <subcellularLocation>
        <location evidence="1">Secreted</location>
    </subcellularLocation>
</comment>
<dbReference type="Gene3D" id="3.40.50.1820">
    <property type="entry name" value="alpha/beta hydrolase"/>
    <property type="match status" value="1"/>
</dbReference>
<comment type="function">
    <text evidence="9">May be involved in vascular wall and kidney homeostasis.</text>
</comment>
<dbReference type="PRINTS" id="PR00724">
    <property type="entry name" value="CRBOXYPTASEC"/>
</dbReference>
<keyword evidence="8" id="KW-0325">Glycoprotein</keyword>
<sequence length="450" mass="49266">MRPTLATTAAGLCVVLLLLGGQPQGPTGCLADIRESWSYVKVREHAYMFWWLMFADTPEYQAAPLIIWLQGGPGASSTGFGNFAEIGPQDVQLLPRNHSWVRFANLLFVDNPVGSGYSFVTNETGFAVNNSQIASDLVTMISVFLAKMPEFQNVPLYIFSESYGGKMAAEFALQLYKAHASGKVSCKLSGVALGDGWLSPLDSTSTWGQYLYTMSFLDKTNLMTLNKVVSEIRQALVAKDGAKATSLWASAEDIVEQLTNGIDWYNILQPQQEPSASLGALSLPSDNTLGRAFVRHVAHFYNIFNGTLTELMNGPVKEKLGSIPKNVTWGGQSGAVFQALKADFMLPAVDTVDRLLNETDVTVAVYSGQLDLIVDALGTLQWMEQLKWPGMKEFQATAKKPMVVEGETAGYYKSFKNLTLYWVLKAGHMVPADAPLAAQSMARHITMGKW</sequence>
<keyword evidence="7 10" id="KW-0378">Hydrolase</keyword>